<dbReference type="GeneID" id="6760212"/>
<dbReference type="RefSeq" id="XP_002118998.1">
    <property type="nucleotide sequence ID" value="XM_002118962.1"/>
</dbReference>
<dbReference type="OrthoDB" id="6318982at2759"/>
<gene>
    <name evidence="1" type="ORF">TRIADDRAFT_62968</name>
</gene>
<protein>
    <submittedName>
        <fullName evidence="1">Uncharacterized protein</fullName>
    </submittedName>
</protein>
<name>B3SFH9_TRIAD</name>
<keyword evidence="2" id="KW-1185">Reference proteome</keyword>
<reference evidence="1 2" key="1">
    <citation type="journal article" date="2008" name="Nature">
        <title>The Trichoplax genome and the nature of placozoans.</title>
        <authorList>
            <person name="Srivastava M."/>
            <person name="Begovic E."/>
            <person name="Chapman J."/>
            <person name="Putnam N.H."/>
            <person name="Hellsten U."/>
            <person name="Kawashima T."/>
            <person name="Kuo A."/>
            <person name="Mitros T."/>
            <person name="Salamov A."/>
            <person name="Carpenter M.L."/>
            <person name="Signorovitch A.Y."/>
            <person name="Moreno M.A."/>
            <person name="Kamm K."/>
            <person name="Grimwood J."/>
            <person name="Schmutz J."/>
            <person name="Shapiro H."/>
            <person name="Grigoriev I.V."/>
            <person name="Buss L.W."/>
            <person name="Schierwater B."/>
            <person name="Dellaporta S.L."/>
            <person name="Rokhsar D.S."/>
        </authorList>
    </citation>
    <scope>NUCLEOTIDE SEQUENCE [LARGE SCALE GENOMIC DNA]</scope>
    <source>
        <strain evidence="1 2">Grell-BS-1999</strain>
    </source>
</reference>
<dbReference type="KEGG" id="tad:TRIADDRAFT_62968"/>
<dbReference type="EMBL" id="DS986292">
    <property type="protein sequence ID" value="EDV18516.1"/>
    <property type="molecule type" value="Genomic_DNA"/>
</dbReference>
<feature type="non-terminal residue" evidence="1">
    <location>
        <position position="269"/>
    </location>
</feature>
<dbReference type="AlphaFoldDB" id="B3SFH9"/>
<evidence type="ECO:0000313" key="2">
    <source>
        <dbReference type="Proteomes" id="UP000009022"/>
    </source>
</evidence>
<evidence type="ECO:0000313" key="1">
    <source>
        <dbReference type="EMBL" id="EDV18516.1"/>
    </source>
</evidence>
<dbReference type="Proteomes" id="UP000009022">
    <property type="component" value="Unassembled WGS sequence"/>
</dbReference>
<proteinExistence type="predicted"/>
<dbReference type="InParanoid" id="B3SFH9"/>
<dbReference type="CTD" id="6760212"/>
<organism evidence="1 2">
    <name type="scientific">Trichoplax adhaerens</name>
    <name type="common">Trichoplax reptans</name>
    <dbReference type="NCBI Taxonomy" id="10228"/>
    <lineage>
        <taxon>Eukaryota</taxon>
        <taxon>Metazoa</taxon>
        <taxon>Placozoa</taxon>
        <taxon>Uniplacotomia</taxon>
        <taxon>Trichoplacea</taxon>
        <taxon>Trichoplacidae</taxon>
        <taxon>Trichoplax</taxon>
    </lineage>
</organism>
<dbReference type="HOGENOM" id="CLU_1036586_0_0_1"/>
<accession>B3SFH9</accession>
<sequence length="269" mass="30936">MASSNVEINDATQHFILGDVADLPTETLPTKKEVLLSYLYIRNQIKLTNNRLLLVKKDKMEILDRLAYKVVSLWNRASIPCLSLKNVKRKILTTVAALGSFSKINASQRLNTLLIASKKQSYDRLFDICRCKCLKKSFKKEIDPLLFRDVGCRCSINLQPSKWEFYIDQCTIRKMIIESKDAGEMIPMQQIYDEKKIKWKKKIIATATDSEHNRESSKTESPSSESDVTYCSRCNKVTRSRIKCNKLLKYPRLAAALYRFDISPHVASV</sequence>